<dbReference type="EMBL" id="VSWC01000170">
    <property type="protein sequence ID" value="KAA1071723.1"/>
    <property type="molecule type" value="Genomic_DNA"/>
</dbReference>
<feature type="transmembrane region" description="Helical" evidence="1">
    <location>
        <begin position="40"/>
        <end position="61"/>
    </location>
</feature>
<proteinExistence type="predicted"/>
<name>A0A5B0MP85_PUCGR</name>
<dbReference type="OrthoDB" id="2499555at2759"/>
<organism evidence="3 5">
    <name type="scientific">Puccinia graminis f. sp. tritici</name>
    <dbReference type="NCBI Taxonomy" id="56615"/>
    <lineage>
        <taxon>Eukaryota</taxon>
        <taxon>Fungi</taxon>
        <taxon>Dikarya</taxon>
        <taxon>Basidiomycota</taxon>
        <taxon>Pucciniomycotina</taxon>
        <taxon>Pucciniomycetes</taxon>
        <taxon>Pucciniales</taxon>
        <taxon>Pucciniaceae</taxon>
        <taxon>Puccinia</taxon>
    </lineage>
</organism>
<dbReference type="EMBL" id="VSWC01000144">
    <property type="protein sequence ID" value="KAA1077740.1"/>
    <property type="molecule type" value="Genomic_DNA"/>
</dbReference>
<feature type="transmembrane region" description="Helical" evidence="1">
    <location>
        <begin position="174"/>
        <end position="196"/>
    </location>
</feature>
<gene>
    <name evidence="2" type="ORF">PGT21_017541</name>
    <name evidence="3" type="ORF">PGT21_018559</name>
    <name evidence="4" type="ORF">PGTUg99_022563</name>
</gene>
<feature type="transmembrane region" description="Helical" evidence="1">
    <location>
        <begin position="82"/>
        <end position="103"/>
    </location>
</feature>
<reference evidence="5 6" key="1">
    <citation type="submission" date="2019-05" db="EMBL/GenBank/DDBJ databases">
        <title>Emergence of the Ug99 lineage of the wheat stem rust pathogen through somatic hybridization.</title>
        <authorList>
            <person name="Li F."/>
            <person name="Upadhyaya N.M."/>
            <person name="Sperschneider J."/>
            <person name="Matny O."/>
            <person name="Nguyen-Phuc H."/>
            <person name="Mago R."/>
            <person name="Raley C."/>
            <person name="Miller M.E."/>
            <person name="Silverstein K.A.T."/>
            <person name="Henningsen E."/>
            <person name="Hirsch C.D."/>
            <person name="Visser B."/>
            <person name="Pretorius Z.A."/>
            <person name="Steffenson B.J."/>
            <person name="Schwessinger B."/>
            <person name="Dodds P.N."/>
            <person name="Figueroa M."/>
        </authorList>
    </citation>
    <scope>NUCLEOTIDE SEQUENCE [LARGE SCALE GENOMIC DNA]</scope>
    <source>
        <strain evidence="3">21-0</strain>
        <strain evidence="4 6">Ug99</strain>
    </source>
</reference>
<accession>A0A5B0MP85</accession>
<comment type="caution">
    <text evidence="3">The sequence shown here is derived from an EMBL/GenBank/DDBJ whole genome shotgun (WGS) entry which is preliminary data.</text>
</comment>
<feature type="transmembrane region" description="Helical" evidence="1">
    <location>
        <begin position="245"/>
        <end position="269"/>
    </location>
</feature>
<protein>
    <submittedName>
        <fullName evidence="3">Uncharacterized protein</fullName>
    </submittedName>
</protein>
<keyword evidence="5" id="KW-1185">Reference proteome</keyword>
<evidence type="ECO:0000313" key="3">
    <source>
        <dbReference type="EMBL" id="KAA1077740.1"/>
    </source>
</evidence>
<feature type="transmembrane region" description="Helical" evidence="1">
    <location>
        <begin position="391"/>
        <end position="417"/>
    </location>
</feature>
<dbReference type="AlphaFoldDB" id="A0A5B0MP85"/>
<keyword evidence="1" id="KW-0472">Membrane</keyword>
<evidence type="ECO:0000313" key="5">
    <source>
        <dbReference type="Proteomes" id="UP000324748"/>
    </source>
</evidence>
<dbReference type="Proteomes" id="UP000324748">
    <property type="component" value="Unassembled WGS sequence"/>
</dbReference>
<dbReference type="EMBL" id="VDEP01000174">
    <property type="protein sequence ID" value="KAA1125934.1"/>
    <property type="molecule type" value="Genomic_DNA"/>
</dbReference>
<evidence type="ECO:0000313" key="6">
    <source>
        <dbReference type="Proteomes" id="UP000325313"/>
    </source>
</evidence>
<evidence type="ECO:0000313" key="2">
    <source>
        <dbReference type="EMBL" id="KAA1071723.1"/>
    </source>
</evidence>
<dbReference type="Proteomes" id="UP000325313">
    <property type="component" value="Unassembled WGS sequence"/>
</dbReference>
<keyword evidence="1" id="KW-0812">Transmembrane</keyword>
<evidence type="ECO:0000256" key="1">
    <source>
        <dbReference type="SAM" id="Phobius"/>
    </source>
</evidence>
<sequence length="476" mass="54008">MSTATDPGPSYLRQSIVLHDLVLKARNINPPKFLPTVLRITLSLEYVAAILYIASAVPVIRKEGFWLFKAEANGMVRPNIRIIIPICVVLYVICDTSTLFLLLNDLKANALVSTATCGLGLMTYPLLLFMGWTKIWNVLRAVPLTKYGLTTARQANGDFNATYFRPKTINLLSAVFYGFPLIYGGAPICLVIKHLWEINSTFDKYNRNFLAIISGEIDSNSILKLNLEAVGQTTYMLQRSNEVVFLSRLIAFGFLSYVIISFFMMWFGYIRILQAVKYQIEILRQSYEQRIPFAIGNEAIEPASSIRSMSMSHSYDASPCDSTRQKKNRWISTRLPSWLPNLRQTPDFIEKPRRVPSPTDSRKLGLHEWESANRALLGFQLRALRRHEVNLIWQACCNALAMFAFSGMNITVCFNLLRVPTHHSASDLVWFTITWASVSWVWTIGIPMGLALFIVSRSPPVTALRESAERSGEEEW</sequence>
<feature type="transmembrane region" description="Helical" evidence="1">
    <location>
        <begin position="429"/>
        <end position="455"/>
    </location>
</feature>
<feature type="transmembrane region" description="Helical" evidence="1">
    <location>
        <begin position="109"/>
        <end position="130"/>
    </location>
</feature>
<evidence type="ECO:0000313" key="4">
    <source>
        <dbReference type="EMBL" id="KAA1125934.1"/>
    </source>
</evidence>
<keyword evidence="1" id="KW-1133">Transmembrane helix</keyword>